<keyword evidence="3" id="KW-1003">Cell membrane</keyword>
<evidence type="ECO:0000256" key="2">
    <source>
        <dbReference type="ARBA" id="ARBA00007362"/>
    </source>
</evidence>
<dbReference type="AlphaFoldDB" id="A0A4Z0R3E3"/>
<feature type="transmembrane region" description="Helical" evidence="7">
    <location>
        <begin position="192"/>
        <end position="212"/>
    </location>
</feature>
<dbReference type="EMBL" id="SPQQ01000009">
    <property type="protein sequence ID" value="TGE36156.1"/>
    <property type="molecule type" value="Genomic_DNA"/>
</dbReference>
<evidence type="ECO:0000256" key="1">
    <source>
        <dbReference type="ARBA" id="ARBA00004651"/>
    </source>
</evidence>
<feature type="transmembrane region" description="Helical" evidence="7">
    <location>
        <begin position="41"/>
        <end position="60"/>
    </location>
</feature>
<feature type="transmembrane region" description="Helical" evidence="7">
    <location>
        <begin position="72"/>
        <end position="92"/>
    </location>
</feature>
<dbReference type="PANTHER" id="PTHR32322">
    <property type="entry name" value="INNER MEMBRANE TRANSPORTER"/>
    <property type="match status" value="1"/>
</dbReference>
<proteinExistence type="inferred from homology"/>
<evidence type="ECO:0000256" key="5">
    <source>
        <dbReference type="ARBA" id="ARBA00022989"/>
    </source>
</evidence>
<dbReference type="InterPro" id="IPR050638">
    <property type="entry name" value="AA-Vitamin_Transporters"/>
</dbReference>
<dbReference type="SUPFAM" id="SSF103481">
    <property type="entry name" value="Multidrug resistance efflux transporter EmrE"/>
    <property type="match status" value="2"/>
</dbReference>
<gene>
    <name evidence="9" type="ORF">E4K67_21750</name>
</gene>
<dbReference type="Pfam" id="PF00892">
    <property type="entry name" value="EamA"/>
    <property type="match status" value="2"/>
</dbReference>
<keyword evidence="6 7" id="KW-0472">Membrane</keyword>
<evidence type="ECO:0000313" key="10">
    <source>
        <dbReference type="Proteomes" id="UP000298460"/>
    </source>
</evidence>
<feature type="transmembrane region" description="Helical" evidence="7">
    <location>
        <begin position="12"/>
        <end position="35"/>
    </location>
</feature>
<feature type="transmembrane region" description="Helical" evidence="7">
    <location>
        <begin position="161"/>
        <end position="180"/>
    </location>
</feature>
<keyword evidence="4 7" id="KW-0812">Transmembrane</keyword>
<dbReference type="RefSeq" id="WP_135550576.1">
    <property type="nucleotide sequence ID" value="NZ_SPQQ01000009.1"/>
</dbReference>
<evidence type="ECO:0000256" key="3">
    <source>
        <dbReference type="ARBA" id="ARBA00022475"/>
    </source>
</evidence>
<dbReference type="InterPro" id="IPR037185">
    <property type="entry name" value="EmrE-like"/>
</dbReference>
<feature type="transmembrane region" description="Helical" evidence="7">
    <location>
        <begin position="277"/>
        <end position="295"/>
    </location>
</feature>
<accession>A0A4Z0R3E3</accession>
<protein>
    <submittedName>
        <fullName evidence="9">DMT family transporter</fullName>
    </submittedName>
</protein>
<evidence type="ECO:0000256" key="7">
    <source>
        <dbReference type="SAM" id="Phobius"/>
    </source>
</evidence>
<feature type="domain" description="EamA" evidence="8">
    <location>
        <begin position="161"/>
        <end position="294"/>
    </location>
</feature>
<reference evidence="9 10" key="1">
    <citation type="submission" date="2019-03" db="EMBL/GenBank/DDBJ databases">
        <title>Draft Genome Sequence of Desulfosporosinus fructosivorans Strain 63.6F, Isolated from Marine Sediment in the Baltic Sea.</title>
        <authorList>
            <person name="Hausmann B."/>
            <person name="Vandieken V."/>
            <person name="Pjevac P."/>
            <person name="Schreck K."/>
            <person name="Herbold C.W."/>
            <person name="Loy A."/>
        </authorList>
    </citation>
    <scope>NUCLEOTIDE SEQUENCE [LARGE SCALE GENOMIC DNA]</scope>
    <source>
        <strain evidence="9 10">63.6F</strain>
    </source>
</reference>
<comment type="caution">
    <text evidence="9">The sequence shown here is derived from an EMBL/GenBank/DDBJ whole genome shotgun (WGS) entry which is preliminary data.</text>
</comment>
<comment type="similarity">
    <text evidence="2">Belongs to the EamA transporter family.</text>
</comment>
<evidence type="ECO:0000256" key="4">
    <source>
        <dbReference type="ARBA" id="ARBA00022692"/>
    </source>
</evidence>
<keyword evidence="10" id="KW-1185">Reference proteome</keyword>
<dbReference type="OrthoDB" id="9805239at2"/>
<evidence type="ECO:0000259" key="8">
    <source>
        <dbReference type="Pfam" id="PF00892"/>
    </source>
</evidence>
<comment type="subcellular location">
    <subcellularLocation>
        <location evidence="1">Cell membrane</location>
        <topology evidence="1">Multi-pass membrane protein</topology>
    </subcellularLocation>
</comment>
<evidence type="ECO:0000256" key="6">
    <source>
        <dbReference type="ARBA" id="ARBA00023136"/>
    </source>
</evidence>
<sequence length="305" mass="33652">MQQSHHQSTHFKAYFLLIISALIYGGNVIAGRLIAGHVPPLTLSAIRVLLALVILLPLAWPQIKNAPKPNKLELLQLIIISVLGITIPYVSLLLGLQHTTGTNASVIFATLPAVTNTLLFLFFKQKPSTYQTLGMITSFLGLLIVFTQGSLLHLLTFNLGIGESYLFLNVLSIGFFNLLGQKIMKKFSSLVTCVYALIFAAFMLIPMGAWQLRSTEWHVSTSEWLIILYMGFLAAGVAFFLNLYGINKIGSGKACVFNNMQHVFTLSVTILKESLALYHWIGFVLVIFGVVLSLSKSAQKVNSYN</sequence>
<dbReference type="Proteomes" id="UP000298460">
    <property type="component" value="Unassembled WGS sequence"/>
</dbReference>
<feature type="transmembrane region" description="Helical" evidence="7">
    <location>
        <begin position="224"/>
        <end position="243"/>
    </location>
</feature>
<dbReference type="PANTHER" id="PTHR32322:SF18">
    <property type="entry name" value="S-ADENOSYLMETHIONINE_S-ADENOSYLHOMOCYSTEINE TRANSPORTER"/>
    <property type="match status" value="1"/>
</dbReference>
<feature type="transmembrane region" description="Helical" evidence="7">
    <location>
        <begin position="135"/>
        <end position="155"/>
    </location>
</feature>
<organism evidence="9 10">
    <name type="scientific">Desulfosporosinus fructosivorans</name>
    <dbReference type="NCBI Taxonomy" id="2018669"/>
    <lineage>
        <taxon>Bacteria</taxon>
        <taxon>Bacillati</taxon>
        <taxon>Bacillota</taxon>
        <taxon>Clostridia</taxon>
        <taxon>Eubacteriales</taxon>
        <taxon>Desulfitobacteriaceae</taxon>
        <taxon>Desulfosporosinus</taxon>
    </lineage>
</organism>
<feature type="domain" description="EamA" evidence="8">
    <location>
        <begin position="12"/>
        <end position="146"/>
    </location>
</feature>
<feature type="transmembrane region" description="Helical" evidence="7">
    <location>
        <begin position="104"/>
        <end position="123"/>
    </location>
</feature>
<name>A0A4Z0R3E3_9FIRM</name>
<dbReference type="GO" id="GO:0005886">
    <property type="term" value="C:plasma membrane"/>
    <property type="evidence" value="ECO:0007669"/>
    <property type="project" value="UniProtKB-SubCell"/>
</dbReference>
<keyword evidence="5 7" id="KW-1133">Transmembrane helix</keyword>
<evidence type="ECO:0000313" key="9">
    <source>
        <dbReference type="EMBL" id="TGE36156.1"/>
    </source>
</evidence>
<dbReference type="InterPro" id="IPR000620">
    <property type="entry name" value="EamA_dom"/>
</dbReference>